<name>A0A3S1D995_9CYAN</name>
<gene>
    <name evidence="2" type="ORF">DSM106972_031110</name>
</gene>
<dbReference type="RefSeq" id="WP_127081621.1">
    <property type="nucleotide sequence ID" value="NZ_RSCL01000007.1"/>
</dbReference>
<dbReference type="OrthoDB" id="532838at2"/>
<evidence type="ECO:0000313" key="3">
    <source>
        <dbReference type="Proteomes" id="UP000271624"/>
    </source>
</evidence>
<sequence length="224" mass="24900">MSNNYIVRQLVTIGITSLLLTSTTIVLAEYKPPRGQRPPSGRTTTTGSRGGCETNAQTPLKLLAPQKHVGQTASIYPTFAWFVPDSKPLPIEFRLYIYDDKGEPQLQHQFLMQSKYGIMSLSLPKNKPSLKVGKRYLWQVVILCDSDQPANNLVAMAEIDVVKMPAQVRMQRDDRANVDILAEAGLWYDALGKAMRLGQKDVIHGLLKNLTALETTESQTTSTP</sequence>
<feature type="compositionally biased region" description="Low complexity" evidence="1">
    <location>
        <begin position="37"/>
        <end position="47"/>
    </location>
</feature>
<reference evidence="2" key="2">
    <citation type="journal article" date="2019" name="Genome Biol. Evol.">
        <title>Day and night: Metabolic profiles and evolutionary relationships of six axenic non-marine cyanobacteria.</title>
        <authorList>
            <person name="Will S.E."/>
            <person name="Henke P."/>
            <person name="Boedeker C."/>
            <person name="Huang S."/>
            <person name="Brinkmann H."/>
            <person name="Rohde M."/>
            <person name="Jarek M."/>
            <person name="Friedl T."/>
            <person name="Seufert S."/>
            <person name="Schumacher M."/>
            <person name="Overmann J."/>
            <person name="Neumann-Schaal M."/>
            <person name="Petersen J."/>
        </authorList>
    </citation>
    <scope>NUCLEOTIDE SEQUENCE [LARGE SCALE GENOMIC DNA]</scope>
    <source>
        <strain evidence="2">PCC 7102</strain>
    </source>
</reference>
<dbReference type="Proteomes" id="UP000271624">
    <property type="component" value="Unassembled WGS sequence"/>
</dbReference>
<protein>
    <recommendedName>
        <fullName evidence="4">DUF928 domain-containing protein</fullName>
    </recommendedName>
</protein>
<accession>A0A3S1D995</accession>
<proteinExistence type="predicted"/>
<reference evidence="2" key="1">
    <citation type="submission" date="2018-12" db="EMBL/GenBank/DDBJ databases">
        <authorList>
            <person name="Will S."/>
            <person name="Neumann-Schaal M."/>
            <person name="Henke P."/>
        </authorList>
    </citation>
    <scope>NUCLEOTIDE SEQUENCE</scope>
    <source>
        <strain evidence="2">PCC 7102</strain>
    </source>
</reference>
<evidence type="ECO:0008006" key="4">
    <source>
        <dbReference type="Google" id="ProtNLM"/>
    </source>
</evidence>
<dbReference type="InterPro" id="IPR010328">
    <property type="entry name" value="DUF928"/>
</dbReference>
<organism evidence="2 3">
    <name type="scientific">Dulcicalothrix desertica PCC 7102</name>
    <dbReference type="NCBI Taxonomy" id="232991"/>
    <lineage>
        <taxon>Bacteria</taxon>
        <taxon>Bacillati</taxon>
        <taxon>Cyanobacteriota</taxon>
        <taxon>Cyanophyceae</taxon>
        <taxon>Nostocales</taxon>
        <taxon>Calotrichaceae</taxon>
        <taxon>Dulcicalothrix</taxon>
    </lineage>
</organism>
<comment type="caution">
    <text evidence="2">The sequence shown here is derived from an EMBL/GenBank/DDBJ whole genome shotgun (WGS) entry which is preliminary data.</text>
</comment>
<dbReference type="Pfam" id="PF06051">
    <property type="entry name" value="DUF928"/>
    <property type="match status" value="1"/>
</dbReference>
<dbReference type="AlphaFoldDB" id="A0A3S1D995"/>
<feature type="region of interest" description="Disordered" evidence="1">
    <location>
        <begin position="30"/>
        <end position="55"/>
    </location>
</feature>
<evidence type="ECO:0000256" key="1">
    <source>
        <dbReference type="SAM" id="MobiDB-lite"/>
    </source>
</evidence>
<keyword evidence="3" id="KW-1185">Reference proteome</keyword>
<evidence type="ECO:0000313" key="2">
    <source>
        <dbReference type="EMBL" id="RUT05905.1"/>
    </source>
</evidence>
<dbReference type="EMBL" id="RSCL01000007">
    <property type="protein sequence ID" value="RUT05905.1"/>
    <property type="molecule type" value="Genomic_DNA"/>
</dbReference>